<evidence type="ECO:0000313" key="1">
    <source>
        <dbReference type="EMBL" id="CCE24038.1"/>
    </source>
</evidence>
<dbReference type="AlphaFoldDB" id="G4SUX9"/>
<dbReference type="KEGG" id="mah:MEALZ_2357"/>
<sequence>MFFGLITASGLGLLVWDLLTIGKGEERKAEMPQQA</sequence>
<dbReference type="Proteomes" id="UP000008315">
    <property type="component" value="Chromosome"/>
</dbReference>
<accession>G4SUX9</accession>
<dbReference type="EMBL" id="FO082060">
    <property type="protein sequence ID" value="CCE24038.1"/>
    <property type="molecule type" value="Genomic_DNA"/>
</dbReference>
<reference evidence="2" key="1">
    <citation type="journal article" date="2012" name="J. Bacteriol.">
        <title>Genome sequence of the haloalkaliphilic methanotrophic bacterium Methylomicrobium alcaliphilum 20Z.</title>
        <authorList>
            <person name="Vuilleumier S."/>
            <person name="Khmelenina V.N."/>
            <person name="Bringel F."/>
            <person name="Reshetnikov A.S."/>
            <person name="Lajus A."/>
            <person name="Mangenot S."/>
            <person name="Rouy Z."/>
            <person name="Op den Camp H.J."/>
            <person name="Jetten M.S."/>
            <person name="Dispirito A.A."/>
            <person name="Dunfield P."/>
            <person name="Klotz M.G."/>
            <person name="Semrau J.D."/>
            <person name="Stein L.Y."/>
            <person name="Barbe V."/>
            <person name="Medigue C."/>
            <person name="Trotsenko Y.A."/>
            <person name="Kalyuzhnaya M.G."/>
        </authorList>
    </citation>
    <scope>NUCLEOTIDE SEQUENCE [LARGE SCALE GENOMIC DNA]</scope>
    <source>
        <strain evidence="2">DSM 19304 / NCIMB 14124 / VKM B-2133 / 20Z</strain>
    </source>
</reference>
<organism evidence="1 2">
    <name type="scientific">Methylotuvimicrobium alcaliphilum (strain DSM 19304 / NCIMB 14124 / VKM B-2133 / 20Z)</name>
    <name type="common">Methylomicrobium alcaliphilum</name>
    <dbReference type="NCBI Taxonomy" id="1091494"/>
    <lineage>
        <taxon>Bacteria</taxon>
        <taxon>Pseudomonadati</taxon>
        <taxon>Pseudomonadota</taxon>
        <taxon>Gammaproteobacteria</taxon>
        <taxon>Methylococcales</taxon>
        <taxon>Methylococcaceae</taxon>
        <taxon>Methylotuvimicrobium</taxon>
    </lineage>
</organism>
<dbReference type="HOGENOM" id="CLU_3365835_0_0_6"/>
<name>G4SUX9_META2</name>
<gene>
    <name evidence="1" type="ordered locus">MEALZ_2357</name>
</gene>
<evidence type="ECO:0000313" key="2">
    <source>
        <dbReference type="Proteomes" id="UP000008315"/>
    </source>
</evidence>
<protein>
    <submittedName>
        <fullName evidence="1">Uncharacterized protein</fullName>
    </submittedName>
</protein>
<keyword evidence="2" id="KW-1185">Reference proteome</keyword>
<proteinExistence type="predicted"/>